<gene>
    <name evidence="2" type="ORF">GSMUA_30540.1</name>
</gene>
<proteinExistence type="predicted"/>
<dbReference type="EMBL" id="HG996473">
    <property type="protein sequence ID" value="CAG1857584.1"/>
    <property type="molecule type" value="Genomic_DNA"/>
</dbReference>
<feature type="region of interest" description="Disordered" evidence="1">
    <location>
        <begin position="38"/>
        <end position="60"/>
    </location>
</feature>
<keyword evidence="4" id="KW-1185">Reference proteome</keyword>
<evidence type="ECO:0000313" key="4">
    <source>
        <dbReference type="Proteomes" id="UP000012960"/>
    </source>
</evidence>
<organism evidence="3 4">
    <name type="scientific">Musa acuminata subsp. malaccensis</name>
    <name type="common">Wild banana</name>
    <name type="synonym">Musa malaccensis</name>
    <dbReference type="NCBI Taxonomy" id="214687"/>
    <lineage>
        <taxon>Eukaryota</taxon>
        <taxon>Viridiplantae</taxon>
        <taxon>Streptophyta</taxon>
        <taxon>Embryophyta</taxon>
        <taxon>Tracheophyta</taxon>
        <taxon>Spermatophyta</taxon>
        <taxon>Magnoliopsida</taxon>
        <taxon>Liliopsida</taxon>
        <taxon>Zingiberales</taxon>
        <taxon>Musaceae</taxon>
        <taxon>Musa</taxon>
    </lineage>
</organism>
<evidence type="ECO:0000256" key="1">
    <source>
        <dbReference type="SAM" id="MobiDB-lite"/>
    </source>
</evidence>
<dbReference type="EnsemblPlants" id="Ma07_t23980.1">
    <property type="protein sequence ID" value="Ma07_p23980.1"/>
    <property type="gene ID" value="Ma07_g23980"/>
</dbReference>
<reference evidence="2" key="1">
    <citation type="submission" date="2021-03" db="EMBL/GenBank/DDBJ databases">
        <authorList>
            <consortium name="Genoscope - CEA"/>
            <person name="William W."/>
        </authorList>
    </citation>
    <scope>NUCLEOTIDE SEQUENCE</scope>
    <source>
        <strain evidence="2">Doubled-haploid Pahang</strain>
    </source>
</reference>
<dbReference type="InParanoid" id="A0A804JZ55"/>
<evidence type="ECO:0000313" key="2">
    <source>
        <dbReference type="EMBL" id="CAG1857584.1"/>
    </source>
</evidence>
<reference evidence="3" key="2">
    <citation type="submission" date="2021-05" db="UniProtKB">
        <authorList>
            <consortium name="EnsemblPlants"/>
        </authorList>
    </citation>
    <scope>IDENTIFICATION</scope>
    <source>
        <strain evidence="3">subsp. malaccensis</strain>
    </source>
</reference>
<dbReference type="AlphaFoldDB" id="A0A804JZ55"/>
<dbReference type="Proteomes" id="UP000012960">
    <property type="component" value="Unplaced"/>
</dbReference>
<evidence type="ECO:0000313" key="3">
    <source>
        <dbReference type="EnsemblPlants" id="Ma07_p23980.1"/>
    </source>
</evidence>
<name>A0A804JZ55_MUSAM</name>
<accession>A0A804JZ55</accession>
<feature type="compositionally biased region" description="Basic and acidic residues" evidence="1">
    <location>
        <begin position="45"/>
        <end position="54"/>
    </location>
</feature>
<dbReference type="Gramene" id="Ma07_t23980.1">
    <property type="protein sequence ID" value="Ma07_p23980.1"/>
    <property type="gene ID" value="Ma07_g23980"/>
</dbReference>
<sequence length="117" mass="13164">MTLEIEIYRFVDIKKLITINKRSPNHSCIRSPTVLQVTVTPPRRPGPDRPRDPLRLAAGVSSGCSSKIRRPAVIYNSTQKHFSLFDSGKERKQECPPKLVETLEDGESDPKHCLSPV</sequence>
<protein>
    <submittedName>
        <fullName evidence="2">(wild Malaysian banana) hypothetical protein</fullName>
    </submittedName>
</protein>